<dbReference type="PRINTS" id="PR00420">
    <property type="entry name" value="RNGMNOXGNASE"/>
</dbReference>
<dbReference type="Pfam" id="PF01494">
    <property type="entry name" value="FAD_binding_3"/>
    <property type="match status" value="2"/>
</dbReference>
<protein>
    <submittedName>
        <fullName evidence="5">Pentachlorophenol monooxygenase</fullName>
    </submittedName>
</protein>
<evidence type="ECO:0000313" key="6">
    <source>
        <dbReference type="Proteomes" id="UP000240653"/>
    </source>
</evidence>
<dbReference type="Gene3D" id="3.50.50.60">
    <property type="entry name" value="FAD/NAD(P)-binding domain"/>
    <property type="match status" value="1"/>
</dbReference>
<evidence type="ECO:0000256" key="3">
    <source>
        <dbReference type="ARBA" id="ARBA00022827"/>
    </source>
</evidence>
<dbReference type="Proteomes" id="UP000240653">
    <property type="component" value="Unassembled WGS sequence"/>
</dbReference>
<dbReference type="InterPro" id="IPR002938">
    <property type="entry name" value="FAD-bd"/>
</dbReference>
<proteinExistence type="predicted"/>
<dbReference type="SUPFAM" id="SSF51905">
    <property type="entry name" value="FAD/NAD(P)-binding domain"/>
    <property type="match status" value="1"/>
</dbReference>
<keyword evidence="5" id="KW-0503">Monooxygenase</keyword>
<dbReference type="InterPro" id="IPR050641">
    <property type="entry name" value="RIFMO-like"/>
</dbReference>
<comment type="caution">
    <text evidence="5">The sequence shown here is derived from an EMBL/GenBank/DDBJ whole genome shotgun (WGS) entry which is preliminary data.</text>
</comment>
<keyword evidence="2" id="KW-0285">Flavoprotein</keyword>
<dbReference type="Gene3D" id="3.30.70.2450">
    <property type="match status" value="1"/>
</dbReference>
<keyword evidence="5" id="KW-0560">Oxidoreductase</keyword>
<dbReference type="PANTHER" id="PTHR43004:SF19">
    <property type="entry name" value="BINDING MONOOXYGENASE, PUTATIVE (JCVI)-RELATED"/>
    <property type="match status" value="1"/>
</dbReference>
<dbReference type="EMBL" id="PXYL01000006">
    <property type="protein sequence ID" value="PSJ60242.1"/>
    <property type="molecule type" value="Genomic_DNA"/>
</dbReference>
<reference evidence="5 6" key="1">
    <citation type="submission" date="2018-03" db="EMBL/GenBank/DDBJ databases">
        <title>The draft genome of Mesorhizobium soli JCM 19897.</title>
        <authorList>
            <person name="Li L."/>
            <person name="Liu L."/>
            <person name="Liang L."/>
            <person name="Wang T."/>
            <person name="Zhang X."/>
        </authorList>
    </citation>
    <scope>NUCLEOTIDE SEQUENCE [LARGE SCALE GENOMIC DNA]</scope>
    <source>
        <strain evidence="5 6">JCM 19897</strain>
    </source>
</reference>
<feature type="domain" description="FAD-binding" evidence="4">
    <location>
        <begin position="247"/>
        <end position="300"/>
    </location>
</feature>
<evidence type="ECO:0000256" key="2">
    <source>
        <dbReference type="ARBA" id="ARBA00022630"/>
    </source>
</evidence>
<organism evidence="5 6">
    <name type="scientific">Pseudaminobacter soli</name>
    <name type="common">ex Li et al. 2025</name>
    <dbReference type="NCBI Taxonomy" id="1295366"/>
    <lineage>
        <taxon>Bacteria</taxon>
        <taxon>Pseudomonadati</taxon>
        <taxon>Pseudomonadota</taxon>
        <taxon>Alphaproteobacteria</taxon>
        <taxon>Hyphomicrobiales</taxon>
        <taxon>Phyllobacteriaceae</taxon>
        <taxon>Pseudaminobacter</taxon>
    </lineage>
</organism>
<evidence type="ECO:0000313" key="5">
    <source>
        <dbReference type="EMBL" id="PSJ60242.1"/>
    </source>
</evidence>
<keyword evidence="3" id="KW-0274">FAD</keyword>
<name>A0A2P7SCJ9_9HYPH</name>
<evidence type="ECO:0000256" key="1">
    <source>
        <dbReference type="ARBA" id="ARBA00001974"/>
    </source>
</evidence>
<accession>A0A2P7SCJ9</accession>
<dbReference type="GO" id="GO:0016709">
    <property type="term" value="F:oxidoreductase activity, acting on paired donors, with incorporation or reduction of molecular oxygen, NAD(P)H as one donor, and incorporation of one atom of oxygen"/>
    <property type="evidence" value="ECO:0007669"/>
    <property type="project" value="UniProtKB-ARBA"/>
</dbReference>
<keyword evidence="6" id="KW-1185">Reference proteome</keyword>
<dbReference type="GO" id="GO:0071949">
    <property type="term" value="F:FAD binding"/>
    <property type="evidence" value="ECO:0007669"/>
    <property type="project" value="InterPro"/>
</dbReference>
<sequence length="369" mass="40919">MEQVAQQQTDAKILIVGAGPTGLTAAVELARRGIIPRIIDRKEAPTPLSKAVGISPHSLDLLEPSGVSERLLAAGLRIRHVHFSTEDRELGVVYISALSHRFNFLLSLPQRDTEAIMVGRLAELGVEVEWQSSLAGLEENADGVEVTIATPNGEEKARFDWVYGADGIDSAVRKSLAIEFQGYTHKRQWSIADAEISDWPYEPLSGQAFLHRNGDLGFIIPIEEGRFRAVSNTDDALRRIPGNYRVTEVLRTDRFHIPARQAKRYQTNRVFLGGDAAHAHSPVGARGMNLGIEDATSFARRFFDGTLAGYTGERWPIGRRWIVLSERILRTAQATSPTAQAFRNFAFSIIGRFPALQRPFVERIAGLKE</sequence>
<dbReference type="AlphaFoldDB" id="A0A2P7SCJ9"/>
<gene>
    <name evidence="5" type="ORF">C7I85_13810</name>
</gene>
<comment type="cofactor">
    <cofactor evidence="1">
        <name>FAD</name>
        <dbReference type="ChEBI" id="CHEBI:57692"/>
    </cofactor>
</comment>
<dbReference type="PANTHER" id="PTHR43004">
    <property type="entry name" value="TRK SYSTEM POTASSIUM UPTAKE PROTEIN"/>
    <property type="match status" value="1"/>
</dbReference>
<dbReference type="OrthoDB" id="9791689at2"/>
<dbReference type="InterPro" id="IPR036188">
    <property type="entry name" value="FAD/NAD-bd_sf"/>
</dbReference>
<feature type="domain" description="FAD-binding" evidence="4">
    <location>
        <begin position="11"/>
        <end position="224"/>
    </location>
</feature>
<evidence type="ECO:0000259" key="4">
    <source>
        <dbReference type="Pfam" id="PF01494"/>
    </source>
</evidence>